<evidence type="ECO:0000256" key="1">
    <source>
        <dbReference type="ARBA" id="ARBA00022460"/>
    </source>
</evidence>
<dbReference type="PROSITE" id="PS00233">
    <property type="entry name" value="CHIT_BIND_RR_1"/>
    <property type="match status" value="1"/>
</dbReference>
<evidence type="ECO:0000313" key="5">
    <source>
        <dbReference type="EMBL" id="KAK4290927.1"/>
    </source>
</evidence>
<proteinExistence type="predicted"/>
<evidence type="ECO:0000313" key="6">
    <source>
        <dbReference type="EMBL" id="KAK4293202.1"/>
    </source>
</evidence>
<organism evidence="5 7">
    <name type="scientific">Petrolisthes manimaculis</name>
    <dbReference type="NCBI Taxonomy" id="1843537"/>
    <lineage>
        <taxon>Eukaryota</taxon>
        <taxon>Metazoa</taxon>
        <taxon>Ecdysozoa</taxon>
        <taxon>Arthropoda</taxon>
        <taxon>Crustacea</taxon>
        <taxon>Multicrustacea</taxon>
        <taxon>Malacostraca</taxon>
        <taxon>Eumalacostraca</taxon>
        <taxon>Eucarida</taxon>
        <taxon>Decapoda</taxon>
        <taxon>Pleocyemata</taxon>
        <taxon>Anomura</taxon>
        <taxon>Galatheoidea</taxon>
        <taxon>Porcellanidae</taxon>
        <taxon>Petrolisthes</taxon>
    </lineage>
</organism>
<feature type="compositionally biased region" description="Basic and acidic residues" evidence="3">
    <location>
        <begin position="146"/>
        <end position="158"/>
    </location>
</feature>
<dbReference type="InterPro" id="IPR050468">
    <property type="entry name" value="Cuticle_Struct_Prot"/>
</dbReference>
<dbReference type="EMBL" id="JAWZYT010004612">
    <property type="protein sequence ID" value="KAK4293202.1"/>
    <property type="molecule type" value="Genomic_DNA"/>
</dbReference>
<dbReference type="GO" id="GO:0062129">
    <property type="term" value="C:chitin-based extracellular matrix"/>
    <property type="evidence" value="ECO:0007669"/>
    <property type="project" value="TreeGrafter"/>
</dbReference>
<dbReference type="Pfam" id="PF00379">
    <property type="entry name" value="Chitin_bind_4"/>
    <property type="match status" value="1"/>
</dbReference>
<dbReference type="EMBL" id="JAWZYT010005327">
    <property type="protein sequence ID" value="KAK4290927.1"/>
    <property type="molecule type" value="Genomic_DNA"/>
</dbReference>
<gene>
    <name evidence="6" type="ORF">Pmani_034081</name>
    <name evidence="5" type="ORF">Pmani_036212</name>
</gene>
<feature type="signal peptide" evidence="4">
    <location>
        <begin position="1"/>
        <end position="20"/>
    </location>
</feature>
<dbReference type="PRINTS" id="PR00947">
    <property type="entry name" value="CUTICLE"/>
</dbReference>
<dbReference type="PANTHER" id="PTHR10380">
    <property type="entry name" value="CUTICLE PROTEIN"/>
    <property type="match status" value="1"/>
</dbReference>
<reference evidence="5" key="1">
    <citation type="submission" date="2023-11" db="EMBL/GenBank/DDBJ databases">
        <title>Genome assemblies of two species of porcelain crab, Petrolisthes cinctipes and Petrolisthes manimaculis (Anomura: Porcellanidae).</title>
        <authorList>
            <person name="Angst P."/>
        </authorList>
    </citation>
    <scope>NUCLEOTIDE SEQUENCE</scope>
    <source>
        <strain evidence="5">PB745_02</strain>
        <tissue evidence="5">Gill</tissue>
    </source>
</reference>
<dbReference type="InterPro" id="IPR000618">
    <property type="entry name" value="Insect_cuticle"/>
</dbReference>
<accession>A0AAE1TMM9</accession>
<dbReference type="PANTHER" id="PTHR10380:SF173">
    <property type="entry name" value="CUTICULAR PROTEIN 47EF, ISOFORM C-RELATED"/>
    <property type="match status" value="1"/>
</dbReference>
<name>A0AAE1TMM9_9EUCA</name>
<feature type="chain" id="PRO_5042442985" evidence="4">
    <location>
        <begin position="21"/>
        <end position="169"/>
    </location>
</feature>
<comment type="caution">
    <text evidence="5">The sequence shown here is derived from an EMBL/GenBank/DDBJ whole genome shotgun (WGS) entry which is preliminary data.</text>
</comment>
<dbReference type="Proteomes" id="UP001292094">
    <property type="component" value="Unassembled WGS sequence"/>
</dbReference>
<keyword evidence="7" id="KW-1185">Reference proteome</keyword>
<keyword evidence="4" id="KW-0732">Signal</keyword>
<dbReference type="InterPro" id="IPR031311">
    <property type="entry name" value="CHIT_BIND_RR_consensus"/>
</dbReference>
<dbReference type="PROSITE" id="PS51155">
    <property type="entry name" value="CHIT_BIND_RR_2"/>
    <property type="match status" value="1"/>
</dbReference>
<dbReference type="GO" id="GO:0008010">
    <property type="term" value="F:structural constituent of chitin-based larval cuticle"/>
    <property type="evidence" value="ECO:0007669"/>
    <property type="project" value="TreeGrafter"/>
</dbReference>
<dbReference type="AlphaFoldDB" id="A0AAE1TMM9"/>
<sequence>MLVFMHNVKFILCCVVVVVAASPARFSSEYSAEVAPSLSYRVSSKEVPAILLDDRHMASDASSYTFQTETEDGISRQESGTVVLDGDDDVAGVAQSGSYSFTLPDGQLFEMTYVADHNGFQPQSNFLPVAPEFPHEIPQFVLDQIQKAREEDDDEARRPSAPSQGYSAP</sequence>
<protein>
    <submittedName>
        <fullName evidence="5">Uncharacterized protein</fullName>
    </submittedName>
</protein>
<evidence type="ECO:0000313" key="7">
    <source>
        <dbReference type="Proteomes" id="UP001292094"/>
    </source>
</evidence>
<keyword evidence="1 2" id="KW-0193">Cuticle</keyword>
<evidence type="ECO:0000256" key="4">
    <source>
        <dbReference type="SAM" id="SignalP"/>
    </source>
</evidence>
<feature type="region of interest" description="Disordered" evidence="3">
    <location>
        <begin position="145"/>
        <end position="169"/>
    </location>
</feature>
<evidence type="ECO:0000256" key="3">
    <source>
        <dbReference type="SAM" id="MobiDB-lite"/>
    </source>
</evidence>
<evidence type="ECO:0000256" key="2">
    <source>
        <dbReference type="PROSITE-ProRule" id="PRU00497"/>
    </source>
</evidence>